<dbReference type="RefSeq" id="WP_040042371.1">
    <property type="nucleotide sequence ID" value="NZ_JWJG01000028.1"/>
</dbReference>
<feature type="region of interest" description="Disordered" evidence="1">
    <location>
        <begin position="49"/>
        <end position="223"/>
    </location>
</feature>
<name>A0A0C2BZX1_9BURK</name>
<organism evidence="3 4">
    <name type="scientific">Noviherbaspirillum autotrophicum</name>
    <dbReference type="NCBI Taxonomy" id="709839"/>
    <lineage>
        <taxon>Bacteria</taxon>
        <taxon>Pseudomonadati</taxon>
        <taxon>Pseudomonadota</taxon>
        <taxon>Betaproteobacteria</taxon>
        <taxon>Burkholderiales</taxon>
        <taxon>Oxalobacteraceae</taxon>
        <taxon>Noviherbaspirillum</taxon>
    </lineage>
</organism>
<feature type="region of interest" description="Disordered" evidence="1">
    <location>
        <begin position="285"/>
        <end position="312"/>
    </location>
</feature>
<keyword evidence="2" id="KW-1133">Transmembrane helix</keyword>
<evidence type="ECO:0000313" key="4">
    <source>
        <dbReference type="Proteomes" id="UP000031572"/>
    </source>
</evidence>
<accession>A0A0C2BZX1</accession>
<dbReference type="Pfam" id="PF13103">
    <property type="entry name" value="TonB_2"/>
    <property type="match status" value="1"/>
</dbReference>
<dbReference type="GO" id="GO:0043213">
    <property type="term" value="P:bacteriocin transport"/>
    <property type="evidence" value="ECO:0007669"/>
    <property type="project" value="InterPro"/>
</dbReference>
<keyword evidence="2" id="KW-0472">Membrane</keyword>
<dbReference type="InterPro" id="IPR014161">
    <property type="entry name" value="Tol-Pal_TolA"/>
</dbReference>
<dbReference type="AlphaFoldDB" id="A0A0C2BZX1"/>
<evidence type="ECO:0000313" key="3">
    <source>
        <dbReference type="EMBL" id="KIF83596.1"/>
    </source>
</evidence>
<proteinExistence type="predicted"/>
<evidence type="ECO:0000256" key="1">
    <source>
        <dbReference type="SAM" id="MobiDB-lite"/>
    </source>
</evidence>
<dbReference type="NCBIfam" id="TIGR02794">
    <property type="entry name" value="tolA_full"/>
    <property type="match status" value="1"/>
</dbReference>
<feature type="compositionally biased region" description="Basic and acidic residues" evidence="1">
    <location>
        <begin position="79"/>
        <end position="89"/>
    </location>
</feature>
<evidence type="ECO:0000256" key="2">
    <source>
        <dbReference type="SAM" id="Phobius"/>
    </source>
</evidence>
<keyword evidence="2" id="KW-0812">Transmembrane</keyword>
<feature type="compositionally biased region" description="Basic and acidic residues" evidence="1">
    <location>
        <begin position="285"/>
        <end position="296"/>
    </location>
</feature>
<feature type="transmembrane region" description="Helical" evidence="2">
    <location>
        <begin position="16"/>
        <end position="37"/>
    </location>
</feature>
<dbReference type="STRING" id="709839.TSA66_09225"/>
<feature type="compositionally biased region" description="Basic and acidic residues" evidence="1">
    <location>
        <begin position="102"/>
        <end position="199"/>
    </location>
</feature>
<dbReference type="GO" id="GO:0016020">
    <property type="term" value="C:membrane"/>
    <property type="evidence" value="ECO:0007669"/>
    <property type="project" value="InterPro"/>
</dbReference>
<gene>
    <name evidence="3" type="ORF">TSA66_09225</name>
</gene>
<dbReference type="Gene3D" id="3.30.1150.10">
    <property type="match status" value="1"/>
</dbReference>
<dbReference type="EMBL" id="JWJG01000028">
    <property type="protein sequence ID" value="KIF83596.1"/>
    <property type="molecule type" value="Genomic_DNA"/>
</dbReference>
<dbReference type="SUPFAM" id="SSF74653">
    <property type="entry name" value="TolA/TonB C-terminal domain"/>
    <property type="match status" value="1"/>
</dbReference>
<reference evidence="3 4" key="1">
    <citation type="submission" date="2014-12" db="EMBL/GenBank/DDBJ databases">
        <title>Denitrispirillum autotrophicum gen. nov., sp. nov., Denitrifying, Facultatively Autotrophic Bacteria Isolated from Rice Paddy Soil.</title>
        <authorList>
            <person name="Ishii S."/>
            <person name="Ashida N."/>
            <person name="Ohno H."/>
            <person name="Otsuka S."/>
            <person name="Yokota A."/>
            <person name="Senoo K."/>
        </authorList>
    </citation>
    <scope>NUCLEOTIDE SEQUENCE [LARGE SCALE GENOMIC DNA]</scope>
    <source>
        <strain evidence="3 4">TSA66</strain>
    </source>
</reference>
<dbReference type="GO" id="GO:0019534">
    <property type="term" value="F:toxin transmembrane transporter activity"/>
    <property type="evidence" value="ECO:0007669"/>
    <property type="project" value="InterPro"/>
</dbReference>
<sequence length="312" mass="34680">MTDAMPYTVPQEPGRWRAIILAALVHAALLAFLWVGVRWQNEAPTTIEAEVWSPQPREAAPLPEPAAEKEPEPAPVIKEAPRELPKPQVEEPPVVKPDIALEQEKKRKELEKKKRPEEEQLAKQKKIEQEKLAQKKEREEREAKLKKEEELAKKKAEQERLAKQEAEKKEKDKKAADAKRKQEAEDKKFAKLRDEEMRRLAGGVTGTGGSGEAAKSQGGRADSGYAGRVAAKIKSNIVFNVPEGVADNAPVEYEVNLLPDGSIAGMKKIKSSGVPGFDEAVRRAIEKSQPYPRDKSGSVPSSFIGTHRPKDQ</sequence>
<dbReference type="OrthoDB" id="5298892at2"/>
<keyword evidence="4" id="KW-1185">Reference proteome</keyword>
<comment type="caution">
    <text evidence="3">The sequence shown here is derived from an EMBL/GenBank/DDBJ whole genome shotgun (WGS) entry which is preliminary data.</text>
</comment>
<dbReference type="Proteomes" id="UP000031572">
    <property type="component" value="Unassembled WGS sequence"/>
</dbReference>
<protein>
    <submittedName>
        <fullName evidence="3">Membrane protein TolA</fullName>
    </submittedName>
</protein>